<dbReference type="SUPFAM" id="SSF55874">
    <property type="entry name" value="ATPase domain of HSP90 chaperone/DNA topoisomerase II/histidine kinase"/>
    <property type="match status" value="1"/>
</dbReference>
<protein>
    <recommendedName>
        <fullName evidence="3">histidine kinase</fullName>
        <ecNumber evidence="3">2.7.13.3</ecNumber>
    </recommendedName>
</protein>
<name>A0A3A4NYU6_ABYX5</name>
<comment type="subcellular location">
    <subcellularLocation>
        <location evidence="2">Membrane</location>
    </subcellularLocation>
</comment>
<feature type="domain" description="Histidine kinase" evidence="10">
    <location>
        <begin position="264"/>
        <end position="479"/>
    </location>
</feature>
<dbReference type="InterPro" id="IPR003594">
    <property type="entry name" value="HATPase_dom"/>
</dbReference>
<dbReference type="Proteomes" id="UP000265882">
    <property type="component" value="Unassembled WGS sequence"/>
</dbReference>
<feature type="domain" description="HAMP" evidence="11">
    <location>
        <begin position="205"/>
        <end position="256"/>
    </location>
</feature>
<keyword evidence="8" id="KW-0472">Membrane</keyword>
<dbReference type="SUPFAM" id="SSF47384">
    <property type="entry name" value="Homodimeric domain of signal transducing histidine kinase"/>
    <property type="match status" value="1"/>
</dbReference>
<gene>
    <name evidence="12" type="ORF">C4520_10865</name>
</gene>
<dbReference type="PANTHER" id="PTHR45436">
    <property type="entry name" value="SENSOR HISTIDINE KINASE YKOH"/>
    <property type="match status" value="1"/>
</dbReference>
<evidence type="ECO:0000259" key="11">
    <source>
        <dbReference type="PROSITE" id="PS50885"/>
    </source>
</evidence>
<dbReference type="EMBL" id="QZKU01000074">
    <property type="protein sequence ID" value="RJP20761.1"/>
    <property type="molecule type" value="Genomic_DNA"/>
</dbReference>
<evidence type="ECO:0000256" key="7">
    <source>
        <dbReference type="ARBA" id="ARBA00022777"/>
    </source>
</evidence>
<keyword evidence="6" id="KW-0812">Transmembrane</keyword>
<evidence type="ECO:0000256" key="9">
    <source>
        <dbReference type="ARBA" id="ARBA00023012"/>
    </source>
</evidence>
<dbReference type="PROSITE" id="PS50885">
    <property type="entry name" value="HAMP"/>
    <property type="match status" value="1"/>
</dbReference>
<dbReference type="InterPro" id="IPR003661">
    <property type="entry name" value="HisK_dim/P_dom"/>
</dbReference>
<dbReference type="AlphaFoldDB" id="A0A3A4NYU6"/>
<evidence type="ECO:0000256" key="6">
    <source>
        <dbReference type="ARBA" id="ARBA00022692"/>
    </source>
</evidence>
<dbReference type="InterPro" id="IPR036890">
    <property type="entry name" value="HATPase_C_sf"/>
</dbReference>
<sequence length="481" mass="53158">MGLKPRSLKNRLLLSLFVVAVVVFILTELIFIEKGRRSLVKMIEKSVDAYVSSLVAMRLAGPDGGTGLNLAEESIGESKDRSTNAYFLILRLSDSREIARSESLRDVNLSLPMSPQEFPRGKTYFWKARIQGEKVRCAALREFARIETAGDAGSSMDSGESECLFIAGLSQGYIGIRLRETLEITAPLLTIELAVMLALGWVVIWRGLAPLRVFEREVQAISSANLTPVTVPEIKEFASVATTLNAIIANLKDAFERERRFTSNVAHELRTRVSEIRCASEVALKYADDLNERERKNYEDILQSAKEMQDTVLNLLTLARCHAGQLKPQKDLIQLRPLIESLWEKRAKEAASRGIIGFGAVPENLSIVTDRNFLEIILDNLFSNAASHSVENGKIGWVASNHGGEFSFSISNSVRGLSEDDLRCMFEPFWRKDEVRSSGDSHSGLGLSLVKSLAGVLGLSVSARLTAPAILTITLFEKRAA</sequence>
<dbReference type="GO" id="GO:0000155">
    <property type="term" value="F:phosphorelay sensor kinase activity"/>
    <property type="evidence" value="ECO:0007669"/>
    <property type="project" value="InterPro"/>
</dbReference>
<keyword evidence="4" id="KW-0597">Phosphoprotein</keyword>
<evidence type="ECO:0000313" key="13">
    <source>
        <dbReference type="Proteomes" id="UP000265882"/>
    </source>
</evidence>
<evidence type="ECO:0000256" key="3">
    <source>
        <dbReference type="ARBA" id="ARBA00012438"/>
    </source>
</evidence>
<dbReference type="InterPro" id="IPR050428">
    <property type="entry name" value="TCS_sensor_his_kinase"/>
</dbReference>
<evidence type="ECO:0000256" key="5">
    <source>
        <dbReference type="ARBA" id="ARBA00022679"/>
    </source>
</evidence>
<dbReference type="InterPro" id="IPR036097">
    <property type="entry name" value="HisK_dim/P_sf"/>
</dbReference>
<comment type="catalytic activity">
    <reaction evidence="1">
        <text>ATP + protein L-histidine = ADP + protein N-phospho-L-histidine.</text>
        <dbReference type="EC" id="2.7.13.3"/>
    </reaction>
</comment>
<evidence type="ECO:0000256" key="8">
    <source>
        <dbReference type="ARBA" id="ARBA00022989"/>
    </source>
</evidence>
<reference evidence="12 13" key="1">
    <citation type="journal article" date="2017" name="ISME J.">
        <title>Energy and carbon metabolisms in a deep terrestrial subsurface fluid microbial community.</title>
        <authorList>
            <person name="Momper L."/>
            <person name="Jungbluth S.P."/>
            <person name="Lee M.D."/>
            <person name="Amend J.P."/>
        </authorList>
    </citation>
    <scope>NUCLEOTIDE SEQUENCE [LARGE SCALE GENOMIC DNA]</scope>
    <source>
        <strain evidence="12">SURF_5</strain>
    </source>
</reference>
<dbReference type="GO" id="GO:0005886">
    <property type="term" value="C:plasma membrane"/>
    <property type="evidence" value="ECO:0007669"/>
    <property type="project" value="TreeGrafter"/>
</dbReference>
<dbReference type="Gene3D" id="3.30.565.10">
    <property type="entry name" value="Histidine kinase-like ATPase, C-terminal domain"/>
    <property type="match status" value="1"/>
</dbReference>
<evidence type="ECO:0000313" key="12">
    <source>
        <dbReference type="EMBL" id="RJP20761.1"/>
    </source>
</evidence>
<keyword evidence="9" id="KW-0902">Two-component regulatory system</keyword>
<dbReference type="EC" id="2.7.13.3" evidence="3"/>
<dbReference type="SMART" id="SM00387">
    <property type="entry name" value="HATPase_c"/>
    <property type="match status" value="1"/>
</dbReference>
<evidence type="ECO:0000256" key="4">
    <source>
        <dbReference type="ARBA" id="ARBA00022553"/>
    </source>
</evidence>
<dbReference type="PROSITE" id="PS50109">
    <property type="entry name" value="HIS_KIN"/>
    <property type="match status" value="1"/>
</dbReference>
<evidence type="ECO:0000256" key="2">
    <source>
        <dbReference type="ARBA" id="ARBA00004370"/>
    </source>
</evidence>
<keyword evidence="7" id="KW-0418">Kinase</keyword>
<evidence type="ECO:0000259" key="10">
    <source>
        <dbReference type="PROSITE" id="PS50109"/>
    </source>
</evidence>
<dbReference type="Pfam" id="PF02518">
    <property type="entry name" value="HATPase_c"/>
    <property type="match status" value="1"/>
</dbReference>
<evidence type="ECO:0000256" key="1">
    <source>
        <dbReference type="ARBA" id="ARBA00000085"/>
    </source>
</evidence>
<keyword evidence="5" id="KW-0808">Transferase</keyword>
<dbReference type="PANTHER" id="PTHR45436:SF5">
    <property type="entry name" value="SENSOR HISTIDINE KINASE TRCS"/>
    <property type="match status" value="1"/>
</dbReference>
<dbReference type="Pfam" id="PF00512">
    <property type="entry name" value="HisKA"/>
    <property type="match status" value="1"/>
</dbReference>
<dbReference type="CDD" id="cd00082">
    <property type="entry name" value="HisKA"/>
    <property type="match status" value="1"/>
</dbReference>
<dbReference type="InterPro" id="IPR005467">
    <property type="entry name" value="His_kinase_dom"/>
</dbReference>
<dbReference type="InterPro" id="IPR003660">
    <property type="entry name" value="HAMP_dom"/>
</dbReference>
<accession>A0A3A4NYU6</accession>
<dbReference type="Gene3D" id="1.10.287.130">
    <property type="match status" value="1"/>
</dbReference>
<organism evidence="12 13">
    <name type="scientific">Abyssobacteria bacterium (strain SURF_5)</name>
    <dbReference type="NCBI Taxonomy" id="2093360"/>
    <lineage>
        <taxon>Bacteria</taxon>
        <taxon>Pseudomonadati</taxon>
        <taxon>Candidatus Hydrogenedentota</taxon>
        <taxon>Candidatus Abyssobacteria</taxon>
    </lineage>
</organism>
<dbReference type="SMART" id="SM00388">
    <property type="entry name" value="HisKA"/>
    <property type="match status" value="1"/>
</dbReference>
<keyword evidence="8" id="KW-1133">Transmembrane helix</keyword>
<comment type="caution">
    <text evidence="12">The sequence shown here is derived from an EMBL/GenBank/DDBJ whole genome shotgun (WGS) entry which is preliminary data.</text>
</comment>
<proteinExistence type="predicted"/>